<sequence>MAPFNLNKLPLAAAADEEMQVEAAQDQDPPPPGVSAAARTLAIPPVEIYIPLPPPPMGEVTVEMPELPAELGWLHIVQALAALPPPPPHETFLHIPVSNELPNCAWGVPMHWVPSSPHEKEHCPPPSKKSRFHVPRYKLASPGNVDLVPVPEVHPTGVAIAAATCEKDLDRAKPGGDIDETLALQLHLTITVQEEEKGDGVDQSTHDVQLPIVENASEEQQQQLPDNDLEDAPMEEIMNEDEAILPVLAEAVAIAGTNVNRPNRAVHAAGRHARRRRRRPQGVAGNVINPINPAHSAEAGRSQSRRRRRFPPITSQYQGVVYNRHSRRWETRFWDCGVERHLGSYSTQEEAARYTPELYMFAMSRTFDRAVIALNVQEFLHKINFKPAEQYQAGLERLRHLTKNQMLKFLQRDSDGPACAVLQYPFVTKMENGTFAAHYKTGYRWGIGGYCPYVQYTGMYATEEQAASAVYHKAMAENKIHVAQDILDTRVVRMLPTTAQQAAIDAETLGVAAGANGAIVEAGIADAILQLQDREALRRHRGGPSNNGNA</sequence>
<dbReference type="EMBL" id="OZ019894">
    <property type="protein sequence ID" value="CAK9214633.1"/>
    <property type="molecule type" value="Genomic_DNA"/>
</dbReference>
<evidence type="ECO:0000313" key="3">
    <source>
        <dbReference type="Proteomes" id="UP001497512"/>
    </source>
</evidence>
<dbReference type="PANTHER" id="PTHR32467:SF213">
    <property type="entry name" value="OS03G0770700 PROTEIN"/>
    <property type="match status" value="1"/>
</dbReference>
<evidence type="ECO:0000256" key="1">
    <source>
        <dbReference type="SAM" id="MobiDB-lite"/>
    </source>
</evidence>
<feature type="region of interest" description="Disordered" evidence="1">
    <location>
        <begin position="17"/>
        <end position="36"/>
    </location>
</feature>
<feature type="compositionally biased region" description="Basic residues" evidence="1">
    <location>
        <begin position="269"/>
        <end position="280"/>
    </location>
</feature>
<name>A0ABP0U8F6_9BRYO</name>
<feature type="region of interest" description="Disordered" evidence="1">
    <location>
        <begin position="265"/>
        <end position="310"/>
    </location>
</feature>
<proteinExistence type="predicted"/>
<evidence type="ECO:0000313" key="2">
    <source>
        <dbReference type="EMBL" id="CAK9214633.1"/>
    </source>
</evidence>
<organism evidence="2 3">
    <name type="scientific">Sphagnum troendelagicum</name>
    <dbReference type="NCBI Taxonomy" id="128251"/>
    <lineage>
        <taxon>Eukaryota</taxon>
        <taxon>Viridiplantae</taxon>
        <taxon>Streptophyta</taxon>
        <taxon>Embryophyta</taxon>
        <taxon>Bryophyta</taxon>
        <taxon>Sphagnophytina</taxon>
        <taxon>Sphagnopsida</taxon>
        <taxon>Sphagnales</taxon>
        <taxon>Sphagnaceae</taxon>
        <taxon>Sphagnum</taxon>
    </lineage>
</organism>
<dbReference type="Proteomes" id="UP001497512">
    <property type="component" value="Chromosome 2"/>
</dbReference>
<protein>
    <submittedName>
        <fullName evidence="2">Uncharacterized protein</fullName>
    </submittedName>
</protein>
<dbReference type="PANTHER" id="PTHR32467">
    <property type="entry name" value="AP2-LIKE ETHYLENE-RESPONSIVE TRANSCRIPTION FACTOR"/>
    <property type="match status" value="1"/>
</dbReference>
<dbReference type="Gene3D" id="3.30.730.10">
    <property type="entry name" value="AP2/ERF domain"/>
    <property type="match status" value="1"/>
</dbReference>
<accession>A0ABP0U8F6</accession>
<dbReference type="InterPro" id="IPR036955">
    <property type="entry name" value="AP2/ERF_dom_sf"/>
</dbReference>
<keyword evidence="3" id="KW-1185">Reference proteome</keyword>
<gene>
    <name evidence="2" type="ORF">CSSPTR1EN2_LOCUS12329</name>
</gene>
<reference evidence="2" key="1">
    <citation type="submission" date="2024-02" db="EMBL/GenBank/DDBJ databases">
        <authorList>
            <consortium name="ELIXIR-Norway"/>
            <consortium name="Elixir Norway"/>
        </authorList>
    </citation>
    <scope>NUCLEOTIDE SEQUENCE</scope>
</reference>